<accession>A0A7G7BQG7</accession>
<feature type="transmembrane region" description="Helical" evidence="1">
    <location>
        <begin position="287"/>
        <end position="305"/>
    </location>
</feature>
<sequence length="313" mass="34286">MSTSTLTERYVHEVVRRLPADQRDDIADELRTTIADTIEARDPARPEAAEREVLSEMGDPIRHAARYTDRPLALIGPDLYPTYIRLLVLLLTTVLPVITVVFVLLEVVDDNGLGAAVGAGVETVLTVGAQMVTVLTVLFAVAERVGHRKGTLIRTTDWTPDDLPETREPDKGGTGAVMTAVWYALLFGLIIWQEISEPYRIDGTGERIAVLDPDLWSGWIWPVLTGLAGLVVLALARVVTHGWTSRLAILHAIAQALFVLPLAWILHQRQFFNPDFLADVTDNTTPEVYTGVALIVLVASLVAVVKSFRAAGK</sequence>
<feature type="transmembrane region" description="Helical" evidence="1">
    <location>
        <begin position="176"/>
        <end position="195"/>
    </location>
</feature>
<name>A0A7G7BQG7_9ACTN</name>
<keyword evidence="1" id="KW-0812">Transmembrane</keyword>
<dbReference type="KEGG" id="sfiy:F0344_25970"/>
<feature type="transmembrane region" description="Helical" evidence="1">
    <location>
        <begin position="83"/>
        <end position="104"/>
    </location>
</feature>
<evidence type="ECO:0000256" key="1">
    <source>
        <dbReference type="SAM" id="Phobius"/>
    </source>
</evidence>
<reference evidence="3" key="1">
    <citation type="submission" date="2019-10" db="EMBL/GenBank/DDBJ databases">
        <title>Antimicrobial potential of Antarctic Bacteria.</title>
        <authorList>
            <person name="Benaud N."/>
            <person name="Edwards R.J."/>
            <person name="Ferrari B.C."/>
        </authorList>
    </citation>
    <scope>NUCLEOTIDE SEQUENCE [LARGE SCALE GENOMIC DNA]</scope>
    <source>
        <strain evidence="3">NBSH44</strain>
    </source>
</reference>
<evidence type="ECO:0000313" key="3">
    <source>
        <dbReference type="Proteomes" id="UP000515307"/>
    </source>
</evidence>
<feature type="transmembrane region" description="Helical" evidence="1">
    <location>
        <begin position="124"/>
        <end position="142"/>
    </location>
</feature>
<evidence type="ECO:0000313" key="2">
    <source>
        <dbReference type="EMBL" id="QNE77582.1"/>
    </source>
</evidence>
<keyword evidence="3" id="KW-1185">Reference proteome</keyword>
<dbReference type="EMBL" id="CP045702">
    <property type="protein sequence ID" value="QNE77582.1"/>
    <property type="molecule type" value="Genomic_DNA"/>
</dbReference>
<protein>
    <submittedName>
        <fullName evidence="2">Uncharacterized protein</fullName>
    </submittedName>
</protein>
<feature type="transmembrane region" description="Helical" evidence="1">
    <location>
        <begin position="215"/>
        <end position="236"/>
    </location>
</feature>
<dbReference type="RefSeq" id="WP_185301051.1">
    <property type="nucleotide sequence ID" value="NZ_CP045702.1"/>
</dbReference>
<keyword evidence="1" id="KW-0472">Membrane</keyword>
<dbReference type="Pfam" id="PF22564">
    <property type="entry name" value="HAAS"/>
    <property type="match status" value="1"/>
</dbReference>
<dbReference type="AlphaFoldDB" id="A0A7G7BQG7"/>
<dbReference type="Proteomes" id="UP000515307">
    <property type="component" value="Chromosome"/>
</dbReference>
<keyword evidence="1" id="KW-1133">Transmembrane helix</keyword>
<gene>
    <name evidence="2" type="ORF">F0344_25970</name>
</gene>
<feature type="transmembrane region" description="Helical" evidence="1">
    <location>
        <begin position="248"/>
        <end position="267"/>
    </location>
</feature>
<organism evidence="2 3">
    <name type="scientific">Streptomyces finlayi</name>
    <dbReference type="NCBI Taxonomy" id="67296"/>
    <lineage>
        <taxon>Bacteria</taxon>
        <taxon>Bacillati</taxon>
        <taxon>Actinomycetota</taxon>
        <taxon>Actinomycetes</taxon>
        <taxon>Kitasatosporales</taxon>
        <taxon>Streptomycetaceae</taxon>
        <taxon>Streptomyces</taxon>
    </lineage>
</organism>
<proteinExistence type="predicted"/>